<feature type="domain" description="Carboxylesterase type B" evidence="6">
    <location>
        <begin position="19"/>
        <end position="457"/>
    </location>
</feature>
<evidence type="ECO:0000256" key="3">
    <source>
        <dbReference type="ARBA" id="ARBA00022801"/>
    </source>
</evidence>
<evidence type="ECO:0000256" key="2">
    <source>
        <dbReference type="ARBA" id="ARBA00022487"/>
    </source>
</evidence>
<proteinExistence type="inferred from homology"/>
<evidence type="ECO:0000256" key="1">
    <source>
        <dbReference type="ARBA" id="ARBA00005964"/>
    </source>
</evidence>
<dbReference type="InterPro" id="IPR019826">
    <property type="entry name" value="Carboxylesterase_B_AS"/>
</dbReference>
<dbReference type="PANTHER" id="PTHR43142">
    <property type="entry name" value="CARBOXYLIC ESTER HYDROLASE"/>
    <property type="match status" value="1"/>
</dbReference>
<dbReference type="Pfam" id="PF00135">
    <property type="entry name" value="COesterase"/>
    <property type="match status" value="1"/>
</dbReference>
<dbReference type="EC" id="3.1.1.-" evidence="5"/>
<protein>
    <recommendedName>
        <fullName evidence="5">Carboxylic ester hydrolase</fullName>
        <ecNumber evidence="5">3.1.1.-</ecNumber>
    </recommendedName>
</protein>
<organism evidence="7 8">
    <name type="scientific">Cherax quadricarinatus</name>
    <name type="common">Australian red claw crayfish</name>
    <dbReference type="NCBI Taxonomy" id="27406"/>
    <lineage>
        <taxon>Eukaryota</taxon>
        <taxon>Metazoa</taxon>
        <taxon>Ecdysozoa</taxon>
        <taxon>Arthropoda</taxon>
        <taxon>Crustacea</taxon>
        <taxon>Multicrustacea</taxon>
        <taxon>Malacostraca</taxon>
        <taxon>Eumalacostraca</taxon>
        <taxon>Eucarida</taxon>
        <taxon>Decapoda</taxon>
        <taxon>Pleocyemata</taxon>
        <taxon>Astacidea</taxon>
        <taxon>Parastacoidea</taxon>
        <taxon>Parastacidae</taxon>
        <taxon>Cherax</taxon>
    </lineage>
</organism>
<dbReference type="PROSITE" id="PS00941">
    <property type="entry name" value="CARBOXYLESTERASE_B_2"/>
    <property type="match status" value="1"/>
</dbReference>
<keyword evidence="2" id="KW-0719">Serine esterase</keyword>
<keyword evidence="3 5" id="KW-0378">Hydrolase</keyword>
<keyword evidence="4" id="KW-0325">Glycoprotein</keyword>
<gene>
    <name evidence="7" type="ORF">OTU49_011933</name>
</gene>
<feature type="non-terminal residue" evidence="7">
    <location>
        <position position="463"/>
    </location>
</feature>
<dbReference type="InterPro" id="IPR029058">
    <property type="entry name" value="AB_hydrolase_fold"/>
</dbReference>
<dbReference type="Gene3D" id="3.40.50.1820">
    <property type="entry name" value="alpha/beta hydrolase"/>
    <property type="match status" value="1"/>
</dbReference>
<dbReference type="PROSITE" id="PS00122">
    <property type="entry name" value="CARBOXYLESTERASE_B_1"/>
    <property type="match status" value="1"/>
</dbReference>
<feature type="non-terminal residue" evidence="7">
    <location>
        <position position="1"/>
    </location>
</feature>
<evidence type="ECO:0000313" key="7">
    <source>
        <dbReference type="EMBL" id="KAK8723245.1"/>
    </source>
</evidence>
<evidence type="ECO:0000256" key="5">
    <source>
        <dbReference type="RuleBase" id="RU361235"/>
    </source>
</evidence>
<evidence type="ECO:0000313" key="8">
    <source>
        <dbReference type="Proteomes" id="UP001445076"/>
    </source>
</evidence>
<dbReference type="GO" id="GO:0052689">
    <property type="term" value="F:carboxylic ester hydrolase activity"/>
    <property type="evidence" value="ECO:0007669"/>
    <property type="project" value="UniProtKB-KW"/>
</dbReference>
<dbReference type="EMBL" id="JARKIK010000091">
    <property type="protein sequence ID" value="KAK8723245.1"/>
    <property type="molecule type" value="Genomic_DNA"/>
</dbReference>
<reference evidence="7 8" key="1">
    <citation type="journal article" date="2024" name="BMC Genomics">
        <title>Genome assembly of redclaw crayfish (Cherax quadricarinatus) provides insights into its immune adaptation and hypoxia tolerance.</title>
        <authorList>
            <person name="Liu Z."/>
            <person name="Zheng J."/>
            <person name="Li H."/>
            <person name="Fang K."/>
            <person name="Wang S."/>
            <person name="He J."/>
            <person name="Zhou D."/>
            <person name="Weng S."/>
            <person name="Chi M."/>
            <person name="Gu Z."/>
            <person name="He J."/>
            <person name="Li F."/>
            <person name="Wang M."/>
        </authorList>
    </citation>
    <scope>NUCLEOTIDE SEQUENCE [LARGE SCALE GENOMIC DNA]</scope>
    <source>
        <strain evidence="7">ZL_2023a</strain>
    </source>
</reference>
<sequence>PLCSQVNGHSLFAGEPFYEGDEDCLYLSIFTPKPGEPKAQLPVIILIPGGGFFFGGIRKFTPYVLMNEDIIFIIIQYRLGILGFLSTEDTVIPGNFGLKDQTMALQWIQRNVHNFGGDASRITLYGVSSGGVSVHFHILSPYSEGLFARGIIYSGTMINPGGMGGKFKEVAQYTGKLFGCPDGEVEMESQSNILLTCLQGVNVENLTMSLTHHYAGVFFKLLLAPRVDGDFLPAEPEVLMTQGNHNSVDIIFGVNSHEGGSQALAFYAFESAKSNLLNNFAKFGPASLHLEDETKPVELATKIFDQYVGGVKVNLEDAENICRMFNDRFYNIPQDTAAIIHAKNMGPNKKIFITELNHKGQRSLSSHLNVSVGRHWVTHADDMFYLFTGEKTIWKPLEWPDDLKVRHIMLKLWTNFAATGNPTPDDSLNIVWEAARPDNLHHLSLTLTPTMKADYRHMVIYCS</sequence>
<dbReference type="SUPFAM" id="SSF53474">
    <property type="entry name" value="alpha/beta-Hydrolases"/>
    <property type="match status" value="1"/>
</dbReference>
<keyword evidence="8" id="KW-1185">Reference proteome</keyword>
<dbReference type="Proteomes" id="UP001445076">
    <property type="component" value="Unassembled WGS sequence"/>
</dbReference>
<dbReference type="PANTHER" id="PTHR43142:SF1">
    <property type="entry name" value="CARBOXYLIC ESTER HYDROLASE"/>
    <property type="match status" value="1"/>
</dbReference>
<dbReference type="InterPro" id="IPR019819">
    <property type="entry name" value="Carboxylesterase_B_CS"/>
</dbReference>
<dbReference type="InterPro" id="IPR002018">
    <property type="entry name" value="CarbesteraseB"/>
</dbReference>
<evidence type="ECO:0000256" key="4">
    <source>
        <dbReference type="ARBA" id="ARBA00023180"/>
    </source>
</evidence>
<name>A0AAW0W366_CHEQU</name>
<dbReference type="AlphaFoldDB" id="A0AAW0W366"/>
<comment type="caution">
    <text evidence="7">The sequence shown here is derived from an EMBL/GenBank/DDBJ whole genome shotgun (WGS) entry which is preliminary data.</text>
</comment>
<accession>A0AAW0W366</accession>
<evidence type="ECO:0000259" key="6">
    <source>
        <dbReference type="Pfam" id="PF00135"/>
    </source>
</evidence>
<comment type="similarity">
    <text evidence="1 5">Belongs to the type-B carboxylesterase/lipase family.</text>
</comment>